<dbReference type="KEGG" id="ani:ANIA_05780"/>
<dbReference type="OrthoDB" id="5341904at2759"/>
<dbReference type="InParanoid" id="Q5B100"/>
<dbReference type="EMBL" id="BN001305">
    <property type="protein sequence ID" value="CBF81207.1"/>
    <property type="molecule type" value="Genomic_DNA"/>
</dbReference>
<feature type="compositionally biased region" description="Polar residues" evidence="1">
    <location>
        <begin position="555"/>
        <end position="566"/>
    </location>
</feature>
<gene>
    <name evidence="2" type="ORF">ANIA_05780</name>
</gene>
<dbReference type="STRING" id="227321.Q5B100"/>
<dbReference type="RefSeq" id="XP_663384.1">
    <property type="nucleotide sequence ID" value="XM_658292.2"/>
</dbReference>
<feature type="region of interest" description="Disordered" evidence="1">
    <location>
        <begin position="460"/>
        <end position="491"/>
    </location>
</feature>
<dbReference type="OMA" id="TLCAPRY"/>
<feature type="region of interest" description="Disordered" evidence="1">
    <location>
        <begin position="294"/>
        <end position="318"/>
    </location>
</feature>
<feature type="compositionally biased region" description="Polar residues" evidence="1">
    <location>
        <begin position="473"/>
        <end position="491"/>
    </location>
</feature>
<dbReference type="HOGENOM" id="CLU_024693_0_0_1"/>
<dbReference type="eggNOG" id="ENOG502SWU4">
    <property type="taxonomic scope" value="Eukaryota"/>
</dbReference>
<feature type="compositionally biased region" description="Polar residues" evidence="1">
    <location>
        <begin position="139"/>
        <end position="153"/>
    </location>
</feature>
<accession>C8VFF0</accession>
<feature type="region of interest" description="Disordered" evidence="1">
    <location>
        <begin position="139"/>
        <end position="163"/>
    </location>
</feature>
<feature type="region of interest" description="Disordered" evidence="1">
    <location>
        <begin position="1"/>
        <end position="61"/>
    </location>
</feature>
<reference evidence="3" key="2">
    <citation type="journal article" date="2009" name="Fungal Genet. Biol.">
        <title>The 2008 update of the Aspergillus nidulans genome annotation: a community effort.</title>
        <authorList>
            <person name="Wortman J.R."/>
            <person name="Gilsenan J.M."/>
            <person name="Joardar V."/>
            <person name="Deegan J."/>
            <person name="Clutterbuck J."/>
            <person name="Andersen M.R."/>
            <person name="Archer D."/>
            <person name="Bencina M."/>
            <person name="Braus G."/>
            <person name="Coutinho P."/>
            <person name="von Dohren H."/>
            <person name="Doonan J."/>
            <person name="Driessen A.J."/>
            <person name="Durek P."/>
            <person name="Espeso E."/>
            <person name="Fekete E."/>
            <person name="Flipphi M."/>
            <person name="Estrada C.G."/>
            <person name="Geysens S."/>
            <person name="Goldman G."/>
            <person name="de Groot P.W."/>
            <person name="Hansen K."/>
            <person name="Harris S.D."/>
            <person name="Heinekamp T."/>
            <person name="Helmstaedt K."/>
            <person name="Henrissat B."/>
            <person name="Hofmann G."/>
            <person name="Homan T."/>
            <person name="Horio T."/>
            <person name="Horiuchi H."/>
            <person name="James S."/>
            <person name="Jones M."/>
            <person name="Karaffa L."/>
            <person name="Karanyi Z."/>
            <person name="Kato M."/>
            <person name="Keller N."/>
            <person name="Kelly D.E."/>
            <person name="Kiel J.A."/>
            <person name="Kim J.M."/>
            <person name="van der Klei I.J."/>
            <person name="Klis F.M."/>
            <person name="Kovalchuk A."/>
            <person name="Krasevec N."/>
            <person name="Kubicek C.P."/>
            <person name="Liu B."/>
            <person name="Maccabe A."/>
            <person name="Meyer V."/>
            <person name="Mirabito P."/>
            <person name="Miskei M."/>
            <person name="Mos M."/>
            <person name="Mullins J."/>
            <person name="Nelson D.R."/>
            <person name="Nielsen J."/>
            <person name="Oakley B.R."/>
            <person name="Osmani S.A."/>
            <person name="Pakula T."/>
            <person name="Paszewski A."/>
            <person name="Paulsen I."/>
            <person name="Pilsyk S."/>
            <person name="Pocsi I."/>
            <person name="Punt P.J."/>
            <person name="Ram A.F."/>
            <person name="Ren Q."/>
            <person name="Robellet X."/>
            <person name="Robson G."/>
            <person name="Seiboth B."/>
            <person name="van Solingen P."/>
            <person name="Specht T."/>
            <person name="Sun J."/>
            <person name="Taheri-Talesh N."/>
            <person name="Takeshita N."/>
            <person name="Ussery D."/>
            <person name="vanKuyk P.A."/>
            <person name="Visser H."/>
            <person name="van de Vondervoort P.J."/>
            <person name="de Vries R.P."/>
            <person name="Walton J."/>
            <person name="Xiang X."/>
            <person name="Xiong Y."/>
            <person name="Zeng A.P."/>
            <person name="Brandt B.W."/>
            <person name="Cornell M.J."/>
            <person name="van den Hondel C.A."/>
            <person name="Visser J."/>
            <person name="Oliver S.G."/>
            <person name="Turner G."/>
        </authorList>
    </citation>
    <scope>GENOME REANNOTATION</scope>
    <source>
        <strain evidence="3">FGSC A4 / ATCC 38163 / CBS 112.46 / NRRL 194 / M139</strain>
    </source>
</reference>
<accession>Q5B100</accession>
<feature type="compositionally biased region" description="Polar residues" evidence="1">
    <location>
        <begin position="46"/>
        <end position="58"/>
    </location>
</feature>
<evidence type="ECO:0000256" key="1">
    <source>
        <dbReference type="SAM" id="MobiDB-lite"/>
    </source>
</evidence>
<name>Q5B100_EMENI</name>
<dbReference type="AlphaFoldDB" id="Q5B100"/>
<evidence type="ECO:0000313" key="2">
    <source>
        <dbReference type="EMBL" id="CBF81207.1"/>
    </source>
</evidence>
<feature type="compositionally biased region" description="Polar residues" evidence="1">
    <location>
        <begin position="22"/>
        <end position="37"/>
    </location>
</feature>
<feature type="compositionally biased region" description="Polar residues" evidence="1">
    <location>
        <begin position="575"/>
        <end position="585"/>
    </location>
</feature>
<organism evidence="2 3">
    <name type="scientific">Emericella nidulans (strain FGSC A4 / ATCC 38163 / CBS 112.46 / NRRL 194 / M139)</name>
    <name type="common">Aspergillus nidulans</name>
    <dbReference type="NCBI Taxonomy" id="227321"/>
    <lineage>
        <taxon>Eukaryota</taxon>
        <taxon>Fungi</taxon>
        <taxon>Dikarya</taxon>
        <taxon>Ascomycota</taxon>
        <taxon>Pezizomycotina</taxon>
        <taxon>Eurotiomycetes</taxon>
        <taxon>Eurotiomycetidae</taxon>
        <taxon>Eurotiales</taxon>
        <taxon>Aspergillaceae</taxon>
        <taxon>Aspergillus</taxon>
        <taxon>Aspergillus subgen. Nidulantes</taxon>
    </lineage>
</organism>
<dbReference type="GeneID" id="2872071"/>
<protein>
    <submittedName>
        <fullName evidence="2">Uncharacterized protein</fullName>
    </submittedName>
</protein>
<feature type="region of interest" description="Disordered" evidence="1">
    <location>
        <begin position="550"/>
        <end position="585"/>
    </location>
</feature>
<feature type="compositionally biased region" description="Polar residues" evidence="1">
    <location>
        <begin position="1"/>
        <end position="10"/>
    </location>
</feature>
<dbReference type="Proteomes" id="UP000000560">
    <property type="component" value="Chromosome V"/>
</dbReference>
<keyword evidence="3" id="KW-1185">Reference proteome</keyword>
<sequence length="759" mass="82218">MGSSFSVQTKANRRRSNRLSKPPQNQAAPGCSSSHSLHQPGDQAFSLPSTPTEWQNPWTGAPVAVSDDFGSHNLRSQSLSAKPLRRETTWKSKRLPVAERGIHTAAGIWPPPHASPTPTPTRRGSLYGRTSFHPSEVVTFQPTTLQSNPQSPLIGQPKRSYSVHSPSQRARSAVQQRHTLDRFASFNSHTRVKCQEVPQIRRRSLLVRPGVATRKATKKATPVSSEFCHDAIVSPDPSNALSEPGLPPWHTHVDVLFSDVKAFSQLRPATPSDLGYTHLGSLKLGSLHVVNGSASPCPSDRSQLEHSESLTSETIPDDVDATDLSGAVKVAEQVSRSASLDGLEMYAKYYAILDTPRGLDNAVSDISGKAEKSHLDVLPYPSPSARNGIRTGILNTSCAVAERDNVDFPASPFSFEKPPTSILGHGIEGHGTDDEGVSVHDREGAVVLLPDKVPERHLSYSSCASSHRRGDSGYSSATSHRNSLDSHTSLQRSPGFRRFTLEDCYKNLNSRDLCTAATASIQPFNNHDPGLQNHKSNVRQVLRNRPASIPRAQRGQPQIIASSRSRGLSFPVPRSSDSTYPVPLHSTQPGSLSYATAGLPFPTTLHTIDSGMGQEYGTSRPNCNLDSLCQYAAISTSGYCGSRVDIRERTDFSDNTAALFTSHHAMRNQNCSINSHPAEPEGCQTGTATLSYPSYSSAAKADNLPPMPGNAFSPLSLPDQKSTKFAVEPPRGRTRSRSIGYQYREPSGQRIANLAAVFA</sequence>
<reference evidence="3" key="1">
    <citation type="journal article" date="2005" name="Nature">
        <title>Sequencing of Aspergillus nidulans and comparative analysis with A. fumigatus and A. oryzae.</title>
        <authorList>
            <person name="Galagan J.E."/>
            <person name="Calvo S.E."/>
            <person name="Cuomo C."/>
            <person name="Ma L.J."/>
            <person name="Wortman J.R."/>
            <person name="Batzoglou S."/>
            <person name="Lee S.I."/>
            <person name="Basturkmen M."/>
            <person name="Spevak C.C."/>
            <person name="Clutterbuck J."/>
            <person name="Kapitonov V."/>
            <person name="Jurka J."/>
            <person name="Scazzocchio C."/>
            <person name="Farman M."/>
            <person name="Butler J."/>
            <person name="Purcell S."/>
            <person name="Harris S."/>
            <person name="Braus G.H."/>
            <person name="Draht O."/>
            <person name="Busch S."/>
            <person name="D'Enfert C."/>
            <person name="Bouchier C."/>
            <person name="Goldman G.H."/>
            <person name="Bell-Pedersen D."/>
            <person name="Griffiths-Jones S."/>
            <person name="Doonan J.H."/>
            <person name="Yu J."/>
            <person name="Vienken K."/>
            <person name="Pain A."/>
            <person name="Freitag M."/>
            <person name="Selker E.U."/>
            <person name="Archer D.B."/>
            <person name="Penalva M.A."/>
            <person name="Oakley B.R."/>
            <person name="Momany M."/>
            <person name="Tanaka T."/>
            <person name="Kumagai T."/>
            <person name="Asai K."/>
            <person name="Machida M."/>
            <person name="Nierman W.C."/>
            <person name="Denning D.W."/>
            <person name="Caddick M."/>
            <person name="Hynes M."/>
            <person name="Paoletti M."/>
            <person name="Fischer R."/>
            <person name="Miller B."/>
            <person name="Dyer P."/>
            <person name="Sachs M.S."/>
            <person name="Osmani S.A."/>
            <person name="Birren B.W."/>
        </authorList>
    </citation>
    <scope>NUCLEOTIDE SEQUENCE [LARGE SCALE GENOMIC DNA]</scope>
    <source>
        <strain evidence="3">FGSC A4 / ATCC 38163 / CBS 112.46 / NRRL 194 / M139</strain>
    </source>
</reference>
<evidence type="ECO:0000313" key="3">
    <source>
        <dbReference type="Proteomes" id="UP000000560"/>
    </source>
</evidence>
<proteinExistence type="predicted"/>